<gene>
    <name evidence="1" type="ORF">SDC9_103175</name>
</gene>
<organism evidence="1">
    <name type="scientific">bioreactor metagenome</name>
    <dbReference type="NCBI Taxonomy" id="1076179"/>
    <lineage>
        <taxon>unclassified sequences</taxon>
        <taxon>metagenomes</taxon>
        <taxon>ecological metagenomes</taxon>
    </lineage>
</organism>
<name>A0A645AZN8_9ZZZZ</name>
<comment type="caution">
    <text evidence="1">The sequence shown here is derived from an EMBL/GenBank/DDBJ whole genome shotgun (WGS) entry which is preliminary data.</text>
</comment>
<protein>
    <submittedName>
        <fullName evidence="1">Uncharacterized protein</fullName>
    </submittedName>
</protein>
<dbReference type="AlphaFoldDB" id="A0A645AZN8"/>
<dbReference type="EMBL" id="VSSQ01015725">
    <property type="protein sequence ID" value="MPM56373.1"/>
    <property type="molecule type" value="Genomic_DNA"/>
</dbReference>
<evidence type="ECO:0000313" key="1">
    <source>
        <dbReference type="EMBL" id="MPM56373.1"/>
    </source>
</evidence>
<sequence length="111" mass="12596">MDMICSVEAPENMLSQILGNGYSDSKIINGYTFREYNTANIMKIIDQNSGINVYSTWGTGANLKEWKREILKIDNNKHIIPLASPSLVARVPLGTNKIDYIYQNWENSIIL</sequence>
<reference evidence="1" key="1">
    <citation type="submission" date="2019-08" db="EMBL/GenBank/DDBJ databases">
        <authorList>
            <person name="Kucharzyk K."/>
            <person name="Murdoch R.W."/>
            <person name="Higgins S."/>
            <person name="Loffler F."/>
        </authorList>
    </citation>
    <scope>NUCLEOTIDE SEQUENCE</scope>
</reference>
<proteinExistence type="predicted"/>
<accession>A0A645AZN8</accession>